<keyword evidence="4 6" id="KW-0560">Oxidoreductase</keyword>
<dbReference type="RefSeq" id="WP_035421604.1">
    <property type="nucleotide sequence ID" value="NZ_ALXG01000016.1"/>
</dbReference>
<comment type="pathway">
    <text evidence="6">Amino-acid biosynthesis; L-proline biosynthesis; L-proline from L-glutamate 5-semialdehyde: step 1/1.</text>
</comment>
<evidence type="ECO:0000256" key="7">
    <source>
        <dbReference type="PIRSR" id="PIRSR000193-1"/>
    </source>
</evidence>
<dbReference type="InterPro" id="IPR053790">
    <property type="entry name" value="P5CR-like_CS"/>
</dbReference>
<dbReference type="SUPFAM" id="SSF51735">
    <property type="entry name" value="NAD(P)-binding Rossmann-fold domains"/>
    <property type="match status" value="1"/>
</dbReference>
<dbReference type="PIRSF" id="PIRSF000193">
    <property type="entry name" value="Pyrrol-5-carb_rd"/>
    <property type="match status" value="1"/>
</dbReference>
<feature type="domain" description="Pyrroline-5-carboxylate reductase dimerisation" evidence="9">
    <location>
        <begin position="156"/>
        <end position="252"/>
    </location>
</feature>
<dbReference type="OrthoDB" id="9805754at2"/>
<dbReference type="AlphaFoldDB" id="W9EHC3"/>
<keyword evidence="2 6" id="KW-0641">Proline biosynthesis</keyword>
<comment type="similarity">
    <text evidence="1 6">Belongs to the pyrroline-5-carboxylate reductase family.</text>
</comment>
<keyword evidence="6" id="KW-0963">Cytoplasm</keyword>
<dbReference type="PROSITE" id="PS00521">
    <property type="entry name" value="P5CR"/>
    <property type="match status" value="1"/>
</dbReference>
<dbReference type="GO" id="GO:0004735">
    <property type="term" value="F:pyrroline-5-carboxylate reductase activity"/>
    <property type="evidence" value="ECO:0007669"/>
    <property type="project" value="UniProtKB-UniRule"/>
</dbReference>
<name>W9EHC3_9LACO</name>
<protein>
    <recommendedName>
        <fullName evidence="6">Pyrroline-5-carboxylate reductase</fullName>
        <shortName evidence="6">P5C reductase</shortName>
        <shortName evidence="6">P5CR</shortName>
        <ecNumber evidence="6">1.5.1.2</ecNumber>
    </recommendedName>
    <alternativeName>
        <fullName evidence="6">PCA reductase</fullName>
    </alternativeName>
</protein>
<comment type="subcellular location">
    <subcellularLocation>
        <location evidence="6">Cytoplasm</location>
    </subcellularLocation>
</comment>
<keyword evidence="6" id="KW-0028">Amino-acid biosynthesis</keyword>
<evidence type="ECO:0000256" key="1">
    <source>
        <dbReference type="ARBA" id="ARBA00005525"/>
    </source>
</evidence>
<comment type="caution">
    <text evidence="10">The sequence shown here is derived from an EMBL/GenBank/DDBJ whole genome shotgun (WGS) entry which is preliminary data.</text>
</comment>
<comment type="catalytic activity">
    <reaction evidence="6">
        <text>L-proline + NAD(+) = (S)-1-pyrroline-5-carboxylate + NADH + 2 H(+)</text>
        <dbReference type="Rhea" id="RHEA:14105"/>
        <dbReference type="ChEBI" id="CHEBI:15378"/>
        <dbReference type="ChEBI" id="CHEBI:17388"/>
        <dbReference type="ChEBI" id="CHEBI:57540"/>
        <dbReference type="ChEBI" id="CHEBI:57945"/>
        <dbReference type="ChEBI" id="CHEBI:60039"/>
        <dbReference type="EC" id="1.5.1.2"/>
    </reaction>
</comment>
<dbReference type="Pfam" id="PF03807">
    <property type="entry name" value="F420_oxidored"/>
    <property type="match status" value="1"/>
</dbReference>
<dbReference type="HAMAP" id="MF_01925">
    <property type="entry name" value="P5C_reductase"/>
    <property type="match status" value="1"/>
</dbReference>
<sequence length="253" mass="25970">MKIGILGAGSMGSAIIRGLTTNYDADHIFVKIHHESAALASFQKELGFHFAETATLSEVDILFVATPAPTTLTILKDLPLASHTIIISAAQGVAPAEIQKLFPQNSVLAIIPNIPVAVNAGTIALERSQTATPKDQQTAMKVLSSLGSVNTVAAEQLGILGTVAGCGPAFVDIFLSALADSAVQNGLDRKTAYQVAASMVAGSAKMALTTGTNPAILKDQVTSPGGSTIKGVLALDRHGFSNAVNEAINAANE</sequence>
<evidence type="ECO:0000259" key="9">
    <source>
        <dbReference type="Pfam" id="PF14748"/>
    </source>
</evidence>
<reference evidence="10 11" key="1">
    <citation type="submission" date="2012-08" db="EMBL/GenBank/DDBJ databases">
        <title>Genome sequencing of Lactobacillus florum 8D.</title>
        <authorList>
            <person name="Kim E.B."/>
            <person name="Marco M.L."/>
        </authorList>
    </citation>
    <scope>NUCLEOTIDE SEQUENCE [LARGE SCALE GENOMIC DNA]</scope>
    <source>
        <strain evidence="10 11">8D</strain>
    </source>
</reference>
<gene>
    <name evidence="6" type="primary">proC</name>
    <name evidence="10" type="ORF">B808_404</name>
</gene>
<feature type="domain" description="Pyrroline-5-carboxylate reductase catalytic N-terminal" evidence="8">
    <location>
        <begin position="2"/>
        <end position="91"/>
    </location>
</feature>
<feature type="binding site" evidence="7">
    <location>
        <begin position="6"/>
        <end position="11"/>
    </location>
    <ligand>
        <name>NADP(+)</name>
        <dbReference type="ChEBI" id="CHEBI:58349"/>
    </ligand>
</feature>
<keyword evidence="3 6" id="KW-0521">NADP</keyword>
<dbReference type="Gene3D" id="3.40.50.720">
    <property type="entry name" value="NAD(P)-binding Rossmann-like Domain"/>
    <property type="match status" value="1"/>
</dbReference>
<evidence type="ECO:0000256" key="3">
    <source>
        <dbReference type="ARBA" id="ARBA00022857"/>
    </source>
</evidence>
<evidence type="ECO:0000313" key="10">
    <source>
        <dbReference type="EMBL" id="ETO40666.1"/>
    </source>
</evidence>
<evidence type="ECO:0000256" key="6">
    <source>
        <dbReference type="HAMAP-Rule" id="MF_01925"/>
    </source>
</evidence>
<dbReference type="PANTHER" id="PTHR11645">
    <property type="entry name" value="PYRROLINE-5-CARBOXYLATE REDUCTASE"/>
    <property type="match status" value="1"/>
</dbReference>
<dbReference type="SUPFAM" id="SSF48179">
    <property type="entry name" value="6-phosphogluconate dehydrogenase C-terminal domain-like"/>
    <property type="match status" value="1"/>
</dbReference>
<dbReference type="InterPro" id="IPR036291">
    <property type="entry name" value="NAD(P)-bd_dom_sf"/>
</dbReference>
<dbReference type="EMBL" id="ALXG01000016">
    <property type="protein sequence ID" value="ETO40666.1"/>
    <property type="molecule type" value="Genomic_DNA"/>
</dbReference>
<dbReference type="PATRIC" id="fig|1221538.3.peg.409"/>
<keyword evidence="11" id="KW-1185">Reference proteome</keyword>
<dbReference type="Gene3D" id="1.10.3730.10">
    <property type="entry name" value="ProC C-terminal domain-like"/>
    <property type="match status" value="1"/>
</dbReference>
<dbReference type="GO" id="GO:0005737">
    <property type="term" value="C:cytoplasm"/>
    <property type="evidence" value="ECO:0007669"/>
    <property type="project" value="UniProtKB-SubCell"/>
</dbReference>
<comment type="catalytic activity">
    <reaction evidence="6">
        <text>L-proline + NADP(+) = (S)-1-pyrroline-5-carboxylate + NADPH + 2 H(+)</text>
        <dbReference type="Rhea" id="RHEA:14109"/>
        <dbReference type="ChEBI" id="CHEBI:15378"/>
        <dbReference type="ChEBI" id="CHEBI:17388"/>
        <dbReference type="ChEBI" id="CHEBI:57783"/>
        <dbReference type="ChEBI" id="CHEBI:58349"/>
        <dbReference type="ChEBI" id="CHEBI:60039"/>
        <dbReference type="EC" id="1.5.1.2"/>
    </reaction>
</comment>
<dbReference type="Proteomes" id="UP000019474">
    <property type="component" value="Unassembled WGS sequence"/>
</dbReference>
<evidence type="ECO:0000256" key="5">
    <source>
        <dbReference type="ARBA" id="ARBA00058118"/>
    </source>
</evidence>
<dbReference type="Pfam" id="PF14748">
    <property type="entry name" value="P5CR_dimer"/>
    <property type="match status" value="1"/>
</dbReference>
<evidence type="ECO:0000256" key="2">
    <source>
        <dbReference type="ARBA" id="ARBA00022650"/>
    </source>
</evidence>
<dbReference type="EC" id="1.5.1.2" evidence="6"/>
<dbReference type="UniPathway" id="UPA00098">
    <property type="reaction ID" value="UER00361"/>
</dbReference>
<dbReference type="FunFam" id="1.10.3730.10:FF:000001">
    <property type="entry name" value="Pyrroline-5-carboxylate reductase"/>
    <property type="match status" value="1"/>
</dbReference>
<evidence type="ECO:0000313" key="11">
    <source>
        <dbReference type="Proteomes" id="UP000019474"/>
    </source>
</evidence>
<dbReference type="InterPro" id="IPR029036">
    <property type="entry name" value="P5CR_dimer"/>
</dbReference>
<dbReference type="InterPro" id="IPR000304">
    <property type="entry name" value="Pyrroline-COOH_reductase"/>
</dbReference>
<dbReference type="InterPro" id="IPR008927">
    <property type="entry name" value="6-PGluconate_DH-like_C_sf"/>
</dbReference>
<dbReference type="PANTHER" id="PTHR11645:SF0">
    <property type="entry name" value="PYRROLINE-5-CARBOXYLATE REDUCTASE 3"/>
    <property type="match status" value="1"/>
</dbReference>
<proteinExistence type="inferred from homology"/>
<organism evidence="10 11">
    <name type="scientific">Fructilactobacillus florum 8D</name>
    <dbReference type="NCBI Taxonomy" id="1221538"/>
    <lineage>
        <taxon>Bacteria</taxon>
        <taxon>Bacillati</taxon>
        <taxon>Bacillota</taxon>
        <taxon>Bacilli</taxon>
        <taxon>Lactobacillales</taxon>
        <taxon>Lactobacillaceae</taxon>
        <taxon>Fructilactobacillus</taxon>
    </lineage>
</organism>
<evidence type="ECO:0000259" key="8">
    <source>
        <dbReference type="Pfam" id="PF03807"/>
    </source>
</evidence>
<evidence type="ECO:0000256" key="4">
    <source>
        <dbReference type="ARBA" id="ARBA00023002"/>
    </source>
</evidence>
<dbReference type="GO" id="GO:0055129">
    <property type="term" value="P:L-proline biosynthetic process"/>
    <property type="evidence" value="ECO:0007669"/>
    <property type="project" value="UniProtKB-UniRule"/>
</dbReference>
<accession>W9EHC3</accession>
<dbReference type="InterPro" id="IPR028939">
    <property type="entry name" value="P5C_Rdtase_cat_N"/>
</dbReference>
<comment type="function">
    <text evidence="5 6">Catalyzes the reduction of 1-pyrroline-5-carboxylate (PCA) to L-proline.</text>
</comment>